<protein>
    <submittedName>
        <fullName evidence="4">Beta-ketoacyl-ACP reductase</fullName>
    </submittedName>
</protein>
<dbReference type="AlphaFoldDB" id="A0A5K7YS38"/>
<dbReference type="InterPro" id="IPR057326">
    <property type="entry name" value="KR_dom"/>
</dbReference>
<name>A0A5K7YS38_9BACT</name>
<dbReference type="FunFam" id="3.40.50.720:FF:000084">
    <property type="entry name" value="Short-chain dehydrogenase reductase"/>
    <property type="match status" value="1"/>
</dbReference>
<dbReference type="GO" id="GO:0016616">
    <property type="term" value="F:oxidoreductase activity, acting on the CH-OH group of donors, NAD or NADP as acceptor"/>
    <property type="evidence" value="ECO:0007669"/>
    <property type="project" value="UniProtKB-ARBA"/>
</dbReference>
<dbReference type="Gene3D" id="3.40.50.720">
    <property type="entry name" value="NAD(P)-binding Rossmann-like Domain"/>
    <property type="match status" value="1"/>
</dbReference>
<dbReference type="InterPro" id="IPR036291">
    <property type="entry name" value="NAD(P)-bd_dom_sf"/>
</dbReference>
<dbReference type="KEGG" id="dalk:DSCA_54180"/>
<keyword evidence="2" id="KW-0560">Oxidoreductase</keyword>
<dbReference type="PRINTS" id="PR00080">
    <property type="entry name" value="SDRFAMILY"/>
</dbReference>
<feature type="domain" description="Ketoreductase" evidence="3">
    <location>
        <begin position="15"/>
        <end position="191"/>
    </location>
</feature>
<dbReference type="Pfam" id="PF13561">
    <property type="entry name" value="adh_short_C2"/>
    <property type="match status" value="1"/>
</dbReference>
<organism evidence="4 5">
    <name type="scientific">Desulfosarcina alkanivorans</name>
    <dbReference type="NCBI Taxonomy" id="571177"/>
    <lineage>
        <taxon>Bacteria</taxon>
        <taxon>Pseudomonadati</taxon>
        <taxon>Thermodesulfobacteriota</taxon>
        <taxon>Desulfobacteria</taxon>
        <taxon>Desulfobacterales</taxon>
        <taxon>Desulfosarcinaceae</taxon>
        <taxon>Desulfosarcina</taxon>
    </lineage>
</organism>
<dbReference type="SUPFAM" id="SSF51735">
    <property type="entry name" value="NAD(P)-binding Rossmann-fold domains"/>
    <property type="match status" value="1"/>
</dbReference>
<comment type="similarity">
    <text evidence="1">Belongs to the short-chain dehydrogenases/reductases (SDR) family.</text>
</comment>
<evidence type="ECO:0000259" key="3">
    <source>
        <dbReference type="SMART" id="SM00822"/>
    </source>
</evidence>
<evidence type="ECO:0000256" key="2">
    <source>
        <dbReference type="ARBA" id="ARBA00023002"/>
    </source>
</evidence>
<dbReference type="EMBL" id="AP021874">
    <property type="protein sequence ID" value="BBO71488.1"/>
    <property type="molecule type" value="Genomic_DNA"/>
</dbReference>
<sequence length="263" mass="27643">MEEEMNRNSTDLAGKNAIVTGGARGIGAAAALALAREGANIVIADLIDVSETVGQVEALGRKAIAVEANVAVQRDVQKMVDKAIDAFGHIDILVNNAGVVHRDSLLETSEATWDRVVGVVMKGTFFCIQAIYPHMRERGYGKIVNVSSISGIIGGAVSKLNESPEMTRGRSGPAYAAAKGGVITLTRWIAKDVAKDGIFVNSIAPGACETEMTKGFDYNVSMLPIPRMGTPAEMAESIVFLASDASSYITGQVLNVDGGWVTA</sequence>
<proteinExistence type="inferred from homology"/>
<evidence type="ECO:0000313" key="4">
    <source>
        <dbReference type="EMBL" id="BBO71488.1"/>
    </source>
</evidence>
<gene>
    <name evidence="4" type="primary">fabG_3</name>
    <name evidence="4" type="ORF">DSCA_54180</name>
</gene>
<evidence type="ECO:0000313" key="5">
    <source>
        <dbReference type="Proteomes" id="UP000427906"/>
    </source>
</evidence>
<dbReference type="SMART" id="SM00822">
    <property type="entry name" value="PKS_KR"/>
    <property type="match status" value="1"/>
</dbReference>
<dbReference type="PRINTS" id="PR00081">
    <property type="entry name" value="GDHRDH"/>
</dbReference>
<dbReference type="PANTHER" id="PTHR42760">
    <property type="entry name" value="SHORT-CHAIN DEHYDROGENASES/REDUCTASES FAMILY MEMBER"/>
    <property type="match status" value="1"/>
</dbReference>
<dbReference type="InterPro" id="IPR002347">
    <property type="entry name" value="SDR_fam"/>
</dbReference>
<reference evidence="4 5" key="1">
    <citation type="submission" date="2019-11" db="EMBL/GenBank/DDBJ databases">
        <title>Comparative genomics of hydrocarbon-degrading Desulfosarcina strains.</title>
        <authorList>
            <person name="Watanabe M."/>
            <person name="Kojima H."/>
            <person name="Fukui M."/>
        </authorList>
    </citation>
    <scope>NUCLEOTIDE SEQUENCE [LARGE SCALE GENOMIC DNA]</scope>
    <source>
        <strain evidence="4 5">PL12</strain>
    </source>
</reference>
<dbReference type="Proteomes" id="UP000427906">
    <property type="component" value="Chromosome"/>
</dbReference>
<accession>A0A5K7YS38</accession>
<dbReference type="PANTHER" id="PTHR42760:SF133">
    <property type="entry name" value="3-OXOACYL-[ACYL-CARRIER-PROTEIN] REDUCTASE"/>
    <property type="match status" value="1"/>
</dbReference>
<keyword evidence="5" id="KW-1185">Reference proteome</keyword>
<evidence type="ECO:0000256" key="1">
    <source>
        <dbReference type="ARBA" id="ARBA00006484"/>
    </source>
</evidence>